<evidence type="ECO:0000313" key="2">
    <source>
        <dbReference type="EMBL" id="TQJ15808.1"/>
    </source>
</evidence>
<dbReference type="EMBL" id="VFMO01000001">
    <property type="protein sequence ID" value="TQJ15808.1"/>
    <property type="molecule type" value="Genomic_DNA"/>
</dbReference>
<keyword evidence="3" id="KW-1185">Reference proteome</keyword>
<gene>
    <name evidence="2" type="ORF">FB459_3381</name>
</gene>
<keyword evidence="1" id="KW-0812">Transmembrane</keyword>
<name>A0A542EKE3_9MICO</name>
<dbReference type="InterPro" id="IPR021215">
    <property type="entry name" value="DUF2752"/>
</dbReference>
<evidence type="ECO:0000313" key="3">
    <source>
        <dbReference type="Proteomes" id="UP000320806"/>
    </source>
</evidence>
<accession>A0A542EKE3</accession>
<sequence length="174" mass="18829">MTDVKAPGPAAVRAPSAVCSPAPRQGWFLQHTDPIPGWRPMHGRLRRMIAPVTFGFAAVGVGVLLHAVDPREPGNYPTCPFLWLTGLYCPGCGAMRASASVVDGDVSGAFGFNPLVVIALVGLVVMFALWTRRQWQGRPKLSITRPWVTTALTVVTVVFWVARNVPGWTWLSPA</sequence>
<dbReference type="Pfam" id="PF10825">
    <property type="entry name" value="DUF2752"/>
    <property type="match status" value="1"/>
</dbReference>
<dbReference type="OrthoDB" id="5966662at2"/>
<reference evidence="2 3" key="1">
    <citation type="submission" date="2019-06" db="EMBL/GenBank/DDBJ databases">
        <title>Sequencing the genomes of 1000 actinobacteria strains.</title>
        <authorList>
            <person name="Klenk H.-P."/>
        </authorList>
    </citation>
    <scope>NUCLEOTIDE SEQUENCE [LARGE SCALE GENOMIC DNA]</scope>
    <source>
        <strain evidence="2 3">DSM 19828</strain>
    </source>
</reference>
<feature type="transmembrane region" description="Helical" evidence="1">
    <location>
        <begin position="48"/>
        <end position="68"/>
    </location>
</feature>
<dbReference type="Proteomes" id="UP000320806">
    <property type="component" value="Unassembled WGS sequence"/>
</dbReference>
<proteinExistence type="predicted"/>
<keyword evidence="1" id="KW-0472">Membrane</keyword>
<keyword evidence="1" id="KW-1133">Transmembrane helix</keyword>
<protein>
    <submittedName>
        <fullName evidence="2">Uncharacterized protein DUF2752</fullName>
    </submittedName>
</protein>
<comment type="caution">
    <text evidence="2">The sequence shown here is derived from an EMBL/GenBank/DDBJ whole genome shotgun (WGS) entry which is preliminary data.</text>
</comment>
<dbReference type="AlphaFoldDB" id="A0A542EKE3"/>
<organism evidence="2 3">
    <name type="scientific">Yimella lutea</name>
    <dbReference type="NCBI Taxonomy" id="587872"/>
    <lineage>
        <taxon>Bacteria</taxon>
        <taxon>Bacillati</taxon>
        <taxon>Actinomycetota</taxon>
        <taxon>Actinomycetes</taxon>
        <taxon>Micrococcales</taxon>
        <taxon>Dermacoccaceae</taxon>
        <taxon>Yimella</taxon>
    </lineage>
</organism>
<feature type="transmembrane region" description="Helical" evidence="1">
    <location>
        <begin position="110"/>
        <end position="131"/>
    </location>
</feature>
<feature type="transmembrane region" description="Helical" evidence="1">
    <location>
        <begin position="143"/>
        <end position="162"/>
    </location>
</feature>
<evidence type="ECO:0000256" key="1">
    <source>
        <dbReference type="SAM" id="Phobius"/>
    </source>
</evidence>